<dbReference type="InParanoid" id="A8PRD6"/>
<dbReference type="GO" id="GO:0045292">
    <property type="term" value="P:mRNA cis splicing, via spliceosome"/>
    <property type="evidence" value="ECO:0007669"/>
    <property type="project" value="InterPro"/>
</dbReference>
<dbReference type="Pfam" id="PF01585">
    <property type="entry name" value="G-patch"/>
    <property type="match status" value="1"/>
</dbReference>
<keyword evidence="4" id="KW-1185">Reference proteome</keyword>
<dbReference type="KEGG" id="mgl:MGL_0028"/>
<protein>
    <recommendedName>
        <fullName evidence="2">G-patch domain-containing protein</fullName>
    </recommendedName>
</protein>
<dbReference type="VEuPathDB" id="FungiDB:MGL_0028"/>
<dbReference type="PANTHER" id="PTHR13288:SF8">
    <property type="entry name" value="SPLICING FACTOR 45"/>
    <property type="match status" value="1"/>
</dbReference>
<feature type="region of interest" description="Disordered" evidence="1">
    <location>
        <begin position="107"/>
        <end position="142"/>
    </location>
</feature>
<dbReference type="EMBL" id="AAYY01000001">
    <property type="protein sequence ID" value="EDP45039.1"/>
    <property type="molecule type" value="Genomic_DNA"/>
</dbReference>
<name>A8PRD6_MALGO</name>
<dbReference type="SUPFAM" id="SSF54928">
    <property type="entry name" value="RNA-binding domain, RBD"/>
    <property type="match status" value="1"/>
</dbReference>
<dbReference type="GeneID" id="5856559"/>
<dbReference type="AlphaFoldDB" id="A8PRD6"/>
<dbReference type="GO" id="GO:0071011">
    <property type="term" value="C:precatalytic spliceosome"/>
    <property type="evidence" value="ECO:0007669"/>
    <property type="project" value="TreeGrafter"/>
</dbReference>
<evidence type="ECO:0000313" key="3">
    <source>
        <dbReference type="EMBL" id="EDP45039.1"/>
    </source>
</evidence>
<dbReference type="InterPro" id="IPR035979">
    <property type="entry name" value="RBD_domain_sf"/>
</dbReference>
<organism evidence="3 4">
    <name type="scientific">Malassezia globosa (strain ATCC MYA-4612 / CBS 7966)</name>
    <name type="common">Dandruff-associated fungus</name>
    <dbReference type="NCBI Taxonomy" id="425265"/>
    <lineage>
        <taxon>Eukaryota</taxon>
        <taxon>Fungi</taxon>
        <taxon>Dikarya</taxon>
        <taxon>Basidiomycota</taxon>
        <taxon>Ustilaginomycotina</taxon>
        <taxon>Malasseziomycetes</taxon>
        <taxon>Malasseziales</taxon>
        <taxon>Malasseziaceae</taxon>
        <taxon>Malassezia</taxon>
    </lineage>
</organism>
<dbReference type="Gene3D" id="3.30.70.330">
    <property type="match status" value="1"/>
</dbReference>
<dbReference type="InterPro" id="IPR000467">
    <property type="entry name" value="G_patch_dom"/>
</dbReference>
<gene>
    <name evidence="3" type="ORF">MGL_0028</name>
</gene>
<dbReference type="OrthoDB" id="5411533at2759"/>
<dbReference type="OMA" id="TISSHYF"/>
<dbReference type="InterPro" id="IPR012677">
    <property type="entry name" value="Nucleotide-bd_a/b_plait_sf"/>
</dbReference>
<dbReference type="PANTHER" id="PTHR13288">
    <property type="entry name" value="SPLICING FACTOR 45 SPF45"/>
    <property type="match status" value="1"/>
</dbReference>
<reference evidence="3 4" key="1">
    <citation type="journal article" date="2007" name="Proc. Natl. Acad. Sci. U.S.A.">
        <title>Dandruff-associated Malassezia genomes reveal convergent and divergent virulence traits shared with plant and human fungal pathogens.</title>
        <authorList>
            <person name="Xu J."/>
            <person name="Saunders C.W."/>
            <person name="Hu P."/>
            <person name="Grant R.A."/>
            <person name="Boekhout T."/>
            <person name="Kuramae E.E."/>
            <person name="Kronstad J.W."/>
            <person name="Deangelis Y.M."/>
            <person name="Reeder N.L."/>
            <person name="Johnstone K.R."/>
            <person name="Leland M."/>
            <person name="Fieno A.M."/>
            <person name="Begley W.M."/>
            <person name="Sun Y."/>
            <person name="Lacey M.P."/>
            <person name="Chaudhary T."/>
            <person name="Keough T."/>
            <person name="Chu L."/>
            <person name="Sears R."/>
            <person name="Yuan B."/>
            <person name="Dawson T.L.Jr."/>
        </authorList>
    </citation>
    <scope>NUCLEOTIDE SEQUENCE [LARGE SCALE GENOMIC DNA]</scope>
    <source>
        <strain evidence="4">ATCC MYA-4612 / CBS 7966</strain>
    </source>
</reference>
<dbReference type="SMART" id="SM00443">
    <property type="entry name" value="G_patch"/>
    <property type="match status" value="1"/>
</dbReference>
<dbReference type="Proteomes" id="UP000008837">
    <property type="component" value="Unassembled WGS sequence"/>
</dbReference>
<feature type="compositionally biased region" description="Polar residues" evidence="1">
    <location>
        <begin position="125"/>
        <end position="142"/>
    </location>
</feature>
<evidence type="ECO:0000313" key="4">
    <source>
        <dbReference type="Proteomes" id="UP000008837"/>
    </source>
</evidence>
<dbReference type="PROSITE" id="PS50174">
    <property type="entry name" value="G_PATCH"/>
    <property type="match status" value="1"/>
</dbReference>
<dbReference type="InterPro" id="IPR040052">
    <property type="entry name" value="RBM17"/>
</dbReference>
<dbReference type="STRING" id="425265.A8PRD6"/>
<proteinExistence type="predicted"/>
<evidence type="ECO:0000256" key="1">
    <source>
        <dbReference type="SAM" id="MobiDB-lite"/>
    </source>
</evidence>
<dbReference type="RefSeq" id="XP_001732253.1">
    <property type="nucleotide sequence ID" value="XM_001732201.1"/>
</dbReference>
<sequence>MKPDLPKVDRVVPMYLSSYEHKKDVDLAQMAEEDLGESITCAPYHGPTQDHEHIHSMAALRGKKSAPAAPSSLKTVNYCAEYHPFMPNEYTSFCDSLKEWRRLQHYDESSSESEDGVPRRPQYAPPTSYQFRSTESDQGTQSQSVKRCSIFSKCGSPPGPPPLPPLSVLRKKSTSPIDNEMQDTKRASELLSCDVPDTASFAERIMAKYGYKKGQGLGPEGNKGIAAPLEATCIGGKGRGLVVNPNVDPSGDNSYVQFGDPSEIVVLEYFDPCQIKLSDLRQDVEEECNRYGFIQNIIIYPHDDNGLLRVFVQFTGAAGAYRAVRALDSRFVAGRSIRCRYYPAEAYFSGQFVALQN</sequence>
<feature type="domain" description="G-patch" evidence="2">
    <location>
        <begin position="198"/>
        <end position="246"/>
    </location>
</feature>
<evidence type="ECO:0000259" key="2">
    <source>
        <dbReference type="PROSITE" id="PS50174"/>
    </source>
</evidence>
<dbReference type="CDD" id="cd12374">
    <property type="entry name" value="RRM_UHM_SPF45_PUF60"/>
    <property type="match status" value="1"/>
</dbReference>
<dbReference type="GO" id="GO:0003676">
    <property type="term" value="F:nucleic acid binding"/>
    <property type="evidence" value="ECO:0007669"/>
    <property type="project" value="InterPro"/>
</dbReference>
<comment type="caution">
    <text evidence="3">The sequence shown here is derived from an EMBL/GenBank/DDBJ whole genome shotgun (WGS) entry which is preliminary data.</text>
</comment>
<accession>A8PRD6</accession>